<feature type="region of interest" description="Disordered" evidence="1">
    <location>
        <begin position="24"/>
        <end position="50"/>
    </location>
</feature>
<sequence>MTQGISAGCVTRGKPVLTDPAYQTHAISKRSSPASPAARGEDRRRGGVRRYGGLGTLINVHSYGLLYTPPKPRARRNLPSSLSYVHALPP</sequence>
<evidence type="ECO:0000313" key="3">
    <source>
        <dbReference type="Proteomes" id="UP001152622"/>
    </source>
</evidence>
<organism evidence="2 3">
    <name type="scientific">Synaphobranchus kaupii</name>
    <name type="common">Kaup's arrowtooth eel</name>
    <dbReference type="NCBI Taxonomy" id="118154"/>
    <lineage>
        <taxon>Eukaryota</taxon>
        <taxon>Metazoa</taxon>
        <taxon>Chordata</taxon>
        <taxon>Craniata</taxon>
        <taxon>Vertebrata</taxon>
        <taxon>Euteleostomi</taxon>
        <taxon>Actinopterygii</taxon>
        <taxon>Neopterygii</taxon>
        <taxon>Teleostei</taxon>
        <taxon>Anguilliformes</taxon>
        <taxon>Synaphobranchidae</taxon>
        <taxon>Synaphobranchus</taxon>
    </lineage>
</organism>
<dbReference type="AlphaFoldDB" id="A0A9Q1FTD6"/>
<reference evidence="2" key="1">
    <citation type="journal article" date="2023" name="Science">
        <title>Genome structures resolve the early diversification of teleost fishes.</title>
        <authorList>
            <person name="Parey E."/>
            <person name="Louis A."/>
            <person name="Montfort J."/>
            <person name="Bouchez O."/>
            <person name="Roques C."/>
            <person name="Iampietro C."/>
            <person name="Lluch J."/>
            <person name="Castinel A."/>
            <person name="Donnadieu C."/>
            <person name="Desvignes T."/>
            <person name="Floi Bucao C."/>
            <person name="Jouanno E."/>
            <person name="Wen M."/>
            <person name="Mejri S."/>
            <person name="Dirks R."/>
            <person name="Jansen H."/>
            <person name="Henkel C."/>
            <person name="Chen W.J."/>
            <person name="Zahm M."/>
            <person name="Cabau C."/>
            <person name="Klopp C."/>
            <person name="Thompson A.W."/>
            <person name="Robinson-Rechavi M."/>
            <person name="Braasch I."/>
            <person name="Lecointre G."/>
            <person name="Bobe J."/>
            <person name="Postlethwait J.H."/>
            <person name="Berthelot C."/>
            <person name="Roest Crollius H."/>
            <person name="Guiguen Y."/>
        </authorList>
    </citation>
    <scope>NUCLEOTIDE SEQUENCE</scope>
    <source>
        <strain evidence="2">WJC10195</strain>
    </source>
</reference>
<name>A0A9Q1FTD6_SYNKA</name>
<keyword evidence="3" id="KW-1185">Reference proteome</keyword>
<evidence type="ECO:0000256" key="1">
    <source>
        <dbReference type="SAM" id="MobiDB-lite"/>
    </source>
</evidence>
<comment type="caution">
    <text evidence="2">The sequence shown here is derived from an EMBL/GenBank/DDBJ whole genome shotgun (WGS) entry which is preliminary data.</text>
</comment>
<accession>A0A9Q1FTD6</accession>
<protein>
    <submittedName>
        <fullName evidence="2">Uncharacterized protein</fullName>
    </submittedName>
</protein>
<feature type="region of interest" description="Disordered" evidence="1">
    <location>
        <begin position="66"/>
        <end position="90"/>
    </location>
</feature>
<proteinExistence type="predicted"/>
<dbReference type="Proteomes" id="UP001152622">
    <property type="component" value="Chromosome 4"/>
</dbReference>
<dbReference type="EMBL" id="JAINUF010000004">
    <property type="protein sequence ID" value="KAJ8365906.1"/>
    <property type="molecule type" value="Genomic_DNA"/>
</dbReference>
<evidence type="ECO:0000313" key="2">
    <source>
        <dbReference type="EMBL" id="KAJ8365906.1"/>
    </source>
</evidence>
<gene>
    <name evidence="2" type="ORF">SKAU_G00147370</name>
</gene>